<reference evidence="1 2" key="1">
    <citation type="journal article" date="2016" name="Environ. Microbiol.">
        <title>Genomic resolution of a cold subsurface aquifer community provides metabolic insights for novel microbes adapted to high CO concentrations.</title>
        <authorList>
            <person name="Probst A.J."/>
            <person name="Castelle C.J."/>
            <person name="Singh A."/>
            <person name="Brown C.T."/>
            <person name="Anantharaman K."/>
            <person name="Sharon I."/>
            <person name="Hug L.A."/>
            <person name="Burstein D."/>
            <person name="Emerson J.B."/>
            <person name="Thomas B.C."/>
            <person name="Banfield J.F."/>
        </authorList>
    </citation>
    <scope>NUCLEOTIDE SEQUENCE [LARGE SCALE GENOMIC DNA]</scope>
    <source>
        <strain evidence="1">CG1_02_42_45</strain>
    </source>
</reference>
<protein>
    <recommendedName>
        <fullName evidence="3">Peptidase M16 C-terminal domain-containing protein</fullName>
    </recommendedName>
</protein>
<evidence type="ECO:0008006" key="3">
    <source>
        <dbReference type="Google" id="ProtNLM"/>
    </source>
</evidence>
<sequence length="378" mass="44151">MKQTILALIRPKLNLSQPENQILHLIEHILLSPERQKEIGLDEKKFARDIFSCDGYISELYCVEYYVVRSQKSNLIKKLILSNSNNLCLDKINPQTMKKVLIQELEEEKTQEVSISEQFEKAIYQQKSPALKQPWFNKKELVNLNKNKVNLNEIFKKFNQPLLLLELFFDKYKISKKIMINKNILIENAKIIHLGHPYQATRTSAIDILIPIILSPNNFINFVIYRVLLADYYFGILYKIMRNNGLVYDLSINYNMYANAIQISFSCSKDKTNDALNFSKKFMKKNQIVSESYLSLIKNKIATNYELDWGNISDNPLYYIEEALLGEFYISPQERIEKIKKITAEDINNFHKTICEGSEKNSIITTLNYGKKVTKKTL</sequence>
<name>A0A1J4RU87_9BACT</name>
<dbReference type="SUPFAM" id="SSF63411">
    <property type="entry name" value="LuxS/MPP-like metallohydrolase"/>
    <property type="match status" value="1"/>
</dbReference>
<dbReference type="AlphaFoldDB" id="A0A1J4RU87"/>
<dbReference type="GO" id="GO:0046872">
    <property type="term" value="F:metal ion binding"/>
    <property type="evidence" value="ECO:0007669"/>
    <property type="project" value="InterPro"/>
</dbReference>
<dbReference type="Gene3D" id="3.30.830.10">
    <property type="entry name" value="Metalloenzyme, LuxS/M16 peptidase-like"/>
    <property type="match status" value="1"/>
</dbReference>
<dbReference type="Proteomes" id="UP000182753">
    <property type="component" value="Unassembled WGS sequence"/>
</dbReference>
<evidence type="ECO:0000313" key="1">
    <source>
        <dbReference type="EMBL" id="OIN89986.1"/>
    </source>
</evidence>
<proteinExistence type="predicted"/>
<dbReference type="InterPro" id="IPR011249">
    <property type="entry name" value="Metalloenz_LuxS/M16"/>
</dbReference>
<organism evidence="1 2">
    <name type="scientific">Candidatus Berkelbacteria bacterium CG1_02_42_45</name>
    <dbReference type="NCBI Taxonomy" id="1805036"/>
    <lineage>
        <taxon>Bacteria</taxon>
        <taxon>Candidatus Berkelbacteria</taxon>
    </lineage>
</organism>
<dbReference type="EMBL" id="MNUJ01000016">
    <property type="protein sequence ID" value="OIN89986.1"/>
    <property type="molecule type" value="Genomic_DNA"/>
</dbReference>
<evidence type="ECO:0000313" key="2">
    <source>
        <dbReference type="Proteomes" id="UP000182753"/>
    </source>
</evidence>
<accession>A0A1J4RU87</accession>
<gene>
    <name evidence="1" type="ORF">AUJ40_00815</name>
</gene>
<comment type="caution">
    <text evidence="1">The sequence shown here is derived from an EMBL/GenBank/DDBJ whole genome shotgun (WGS) entry which is preliminary data.</text>
</comment>